<protein>
    <submittedName>
        <fullName evidence="2">Uncharacterized protein</fullName>
    </submittedName>
</protein>
<sequence length="800" mass="86529">MDPTNAPATNQDAQPGPAASTLPESGNNGRLDPPVRRRARPVKPADGAPDPSKEYEAISAARQQAVFRAGLRSTTPHCERDGDGPAETDVVASADNAASTPEHLFDSPSPPQRRLPTDGSNSASTGTPGEDTGTPIVPPFVALNREGGGDQSGRALPDHAEPNPIPQNAPTSPPTMLPPVNSMSNTSEGAPKDRAPTSAPLVSTPISEASPAPTPPSTLNAQSDNPREKSNGEVAAGTEGSSLPEAVPVPGRREKGKGRATDDGGADKEVDNADVGDDEEEEEGDLIAAMLNAAEEDVEPHDEEASPLKKGRLSSKAIADIQAFGQQFRAGSIALAQKYQKDVSLIVRVAGMSIQTSRASNAYNDYHSWWSAKHSEDNVGVPLQDQNVQMTEDFKKLMAGVKSKADVKRRMKPIYEEVDIWEKDPTRSVPYATSRMKRAIKQFTELAQAYSNVEGLEIGGFVTYLGPDTRAKVLSTFWGGSDLIEQAITEYDVNLNELLNIIVTILNALKYREQGIDIPLPPVIERVPGPNDENSRDSHRRDFSRRMLRKLKSLATTWTNPPRKFPWAQWLNTAFKRQLRITNWPIRDVPPGDPRGRNAWSPQQLSDLMDSRASIEEWTPKERRLSLLDSQTIPLVTDTLGVGICFVSGASDWVKALAAERQKNTRKTRRKHALPHKPAPQKHKTPEPDTSDMPDGSDGSNVHTDTESANEEPRKEPAPKHEDDEDDEDDNAPNTTVSGSTSTAPLLAALTSILQKLPPDQIQALVGGAIGQPEAGPSRLPTSRSSKKGSKHSKGMRGTD</sequence>
<accession>A0AAD5Y738</accession>
<gene>
    <name evidence="2" type="ORF">NLI96_g13000</name>
</gene>
<keyword evidence="3" id="KW-1185">Reference proteome</keyword>
<organism evidence="2 3">
    <name type="scientific">Meripilus lineatus</name>
    <dbReference type="NCBI Taxonomy" id="2056292"/>
    <lineage>
        <taxon>Eukaryota</taxon>
        <taxon>Fungi</taxon>
        <taxon>Dikarya</taxon>
        <taxon>Basidiomycota</taxon>
        <taxon>Agaricomycotina</taxon>
        <taxon>Agaricomycetes</taxon>
        <taxon>Polyporales</taxon>
        <taxon>Meripilaceae</taxon>
        <taxon>Meripilus</taxon>
    </lineage>
</organism>
<feature type="compositionally biased region" description="Polar residues" evidence="1">
    <location>
        <begin position="118"/>
        <end position="127"/>
    </location>
</feature>
<feature type="compositionally biased region" description="Polar residues" evidence="1">
    <location>
        <begin position="1"/>
        <end position="13"/>
    </location>
</feature>
<evidence type="ECO:0000313" key="3">
    <source>
        <dbReference type="Proteomes" id="UP001212997"/>
    </source>
</evidence>
<feature type="compositionally biased region" description="Basic residues" evidence="1">
    <location>
        <begin position="664"/>
        <end position="683"/>
    </location>
</feature>
<dbReference type="Proteomes" id="UP001212997">
    <property type="component" value="Unassembled WGS sequence"/>
</dbReference>
<feature type="compositionally biased region" description="Basic and acidic residues" evidence="1">
    <location>
        <begin position="711"/>
        <end position="722"/>
    </location>
</feature>
<comment type="caution">
    <text evidence="2">The sequence shown here is derived from an EMBL/GenBank/DDBJ whole genome shotgun (WGS) entry which is preliminary data.</text>
</comment>
<dbReference type="AlphaFoldDB" id="A0AAD5Y738"/>
<feature type="region of interest" description="Disordered" evidence="1">
    <location>
        <begin position="661"/>
        <end position="743"/>
    </location>
</feature>
<name>A0AAD5Y738_9APHY</name>
<feature type="region of interest" description="Disordered" evidence="1">
    <location>
        <begin position="765"/>
        <end position="800"/>
    </location>
</feature>
<feature type="compositionally biased region" description="Basic and acidic residues" evidence="1">
    <location>
        <begin position="251"/>
        <end position="271"/>
    </location>
</feature>
<feature type="compositionally biased region" description="Pro residues" evidence="1">
    <location>
        <begin position="163"/>
        <end position="177"/>
    </location>
</feature>
<reference evidence="2" key="1">
    <citation type="submission" date="2022-07" db="EMBL/GenBank/DDBJ databases">
        <title>Genome Sequence of Physisporinus lineatus.</title>
        <authorList>
            <person name="Buettner E."/>
        </authorList>
    </citation>
    <scope>NUCLEOTIDE SEQUENCE</scope>
    <source>
        <strain evidence="2">VT162</strain>
    </source>
</reference>
<feature type="compositionally biased region" description="Basic residues" evidence="1">
    <location>
        <begin position="785"/>
        <end position="800"/>
    </location>
</feature>
<evidence type="ECO:0000313" key="2">
    <source>
        <dbReference type="EMBL" id="KAJ3473436.1"/>
    </source>
</evidence>
<feature type="compositionally biased region" description="Polar residues" evidence="1">
    <location>
        <begin position="732"/>
        <end position="743"/>
    </location>
</feature>
<evidence type="ECO:0000256" key="1">
    <source>
        <dbReference type="SAM" id="MobiDB-lite"/>
    </source>
</evidence>
<feature type="region of interest" description="Disordered" evidence="1">
    <location>
        <begin position="1"/>
        <end position="283"/>
    </location>
</feature>
<proteinExistence type="predicted"/>
<feature type="compositionally biased region" description="Acidic residues" evidence="1">
    <location>
        <begin position="272"/>
        <end position="283"/>
    </location>
</feature>
<dbReference type="EMBL" id="JANAWD010001395">
    <property type="protein sequence ID" value="KAJ3473436.1"/>
    <property type="molecule type" value="Genomic_DNA"/>
</dbReference>